<evidence type="ECO:0000256" key="6">
    <source>
        <dbReference type="ARBA" id="ARBA00022777"/>
    </source>
</evidence>
<dbReference type="InterPro" id="IPR036890">
    <property type="entry name" value="HATPase_C_sf"/>
</dbReference>
<sequence>MTMTDALHLFLGHSACGQAVRRFNWAHTPLGPIDGWSHSLRTMVGAILDSAFPQCLLWGPQHITIHNDAFLPILGNKPPAIGQPFEVVWAEAWHMIEPLVERAYAGEPTFIEDYPLVIQRAGRPEQAYFTFCYSPIRDDDGRIAGMLDTVIETTSKVQAQQQAKLINAELAHRIQNTLAIVNSVCDQTFRAASSLEEARATFLRRLKALGQAHIVLTQSSWISAPMAAIIEGALLPHSTAPGEICAQGPSVNLSARQALSLSMAMHELATNSMKYGALSVAGGEVSVRWGLEPINGDQCLRLRWTETGGPRVAPPERRGFGSRLIEQVLADDFGGKVSLCYAPEGLRFELATRLSNLPDQGARVGV</sequence>
<keyword evidence="4" id="KW-0808">Transferase</keyword>
<evidence type="ECO:0000259" key="8">
    <source>
        <dbReference type="SMART" id="SM00911"/>
    </source>
</evidence>
<keyword evidence="6 9" id="KW-0418">Kinase</keyword>
<dbReference type="Gene3D" id="3.30.450.20">
    <property type="entry name" value="PAS domain"/>
    <property type="match status" value="1"/>
</dbReference>
<evidence type="ECO:0000313" key="10">
    <source>
        <dbReference type="Proteomes" id="UP000445000"/>
    </source>
</evidence>
<dbReference type="GO" id="GO:0005524">
    <property type="term" value="F:ATP binding"/>
    <property type="evidence" value="ECO:0007669"/>
    <property type="project" value="UniProtKB-KW"/>
</dbReference>
<dbReference type="GO" id="GO:0004673">
    <property type="term" value="F:protein histidine kinase activity"/>
    <property type="evidence" value="ECO:0007669"/>
    <property type="project" value="UniProtKB-EC"/>
</dbReference>
<name>A0A829YAK8_9GAMM</name>
<protein>
    <recommendedName>
        <fullName evidence="2">histidine kinase</fullName>
        <ecNumber evidence="2">2.7.13.3</ecNumber>
    </recommendedName>
</protein>
<dbReference type="PANTHER" id="PTHR41523">
    <property type="entry name" value="TWO-COMPONENT SYSTEM SENSOR PROTEIN"/>
    <property type="match status" value="1"/>
</dbReference>
<dbReference type="Proteomes" id="UP000445000">
    <property type="component" value="Unassembled WGS sequence"/>
</dbReference>
<keyword evidence="5" id="KW-0547">Nucleotide-binding</keyword>
<dbReference type="SUPFAM" id="SSF55785">
    <property type="entry name" value="PYP-like sensor domain (PAS domain)"/>
    <property type="match status" value="1"/>
</dbReference>
<keyword evidence="10" id="KW-1185">Reference proteome</keyword>
<evidence type="ECO:0000256" key="5">
    <source>
        <dbReference type="ARBA" id="ARBA00022741"/>
    </source>
</evidence>
<accession>A0A829YAK8</accession>
<organism evidence="9 10">
    <name type="scientific">Steroidobacter agaridevorans</name>
    <dbReference type="NCBI Taxonomy" id="2695856"/>
    <lineage>
        <taxon>Bacteria</taxon>
        <taxon>Pseudomonadati</taxon>
        <taxon>Pseudomonadota</taxon>
        <taxon>Gammaproteobacteria</taxon>
        <taxon>Steroidobacterales</taxon>
        <taxon>Steroidobacteraceae</taxon>
        <taxon>Steroidobacter</taxon>
    </lineage>
</organism>
<dbReference type="PANTHER" id="PTHR41523:SF7">
    <property type="entry name" value="HISTIDINE KINASE"/>
    <property type="match status" value="1"/>
</dbReference>
<reference evidence="10" key="1">
    <citation type="submission" date="2020-01" db="EMBL/GenBank/DDBJ databases">
        <title>'Steroidobacter agaridevorans' sp. nov., agar-degrading bacteria isolated from rhizosphere soils.</title>
        <authorList>
            <person name="Ikenaga M."/>
            <person name="Kataoka M."/>
            <person name="Murouchi A."/>
            <person name="Katsuragi S."/>
            <person name="Sakai M."/>
        </authorList>
    </citation>
    <scope>NUCLEOTIDE SEQUENCE [LARGE SCALE GENOMIC DNA]</scope>
    <source>
        <strain evidence="10">YU21-B</strain>
    </source>
</reference>
<comment type="caution">
    <text evidence="9">The sequence shown here is derived from an EMBL/GenBank/DDBJ whole genome shotgun (WGS) entry which is preliminary data.</text>
</comment>
<evidence type="ECO:0000256" key="7">
    <source>
        <dbReference type="ARBA" id="ARBA00022840"/>
    </source>
</evidence>
<evidence type="ECO:0000256" key="2">
    <source>
        <dbReference type="ARBA" id="ARBA00012438"/>
    </source>
</evidence>
<dbReference type="EMBL" id="BLJN01000002">
    <property type="protein sequence ID" value="GFE79746.1"/>
    <property type="molecule type" value="Genomic_DNA"/>
</dbReference>
<evidence type="ECO:0000256" key="4">
    <source>
        <dbReference type="ARBA" id="ARBA00022679"/>
    </source>
</evidence>
<dbReference type="RefSeq" id="WP_202624806.1">
    <property type="nucleotide sequence ID" value="NZ_BLJN01000002.1"/>
</dbReference>
<dbReference type="InterPro" id="IPR035965">
    <property type="entry name" value="PAS-like_dom_sf"/>
</dbReference>
<evidence type="ECO:0000256" key="3">
    <source>
        <dbReference type="ARBA" id="ARBA00022553"/>
    </source>
</evidence>
<dbReference type="SMART" id="SM00911">
    <property type="entry name" value="HWE_HK"/>
    <property type="match status" value="1"/>
</dbReference>
<dbReference type="InterPro" id="IPR011102">
    <property type="entry name" value="Sig_transdc_His_kinase_HWE"/>
</dbReference>
<keyword evidence="7" id="KW-0067">ATP-binding</keyword>
<gene>
    <name evidence="9" type="ORF">GCM10011487_17460</name>
</gene>
<dbReference type="Gene3D" id="3.30.565.10">
    <property type="entry name" value="Histidine kinase-like ATPase, C-terminal domain"/>
    <property type="match status" value="1"/>
</dbReference>
<comment type="catalytic activity">
    <reaction evidence="1">
        <text>ATP + protein L-histidine = ADP + protein N-phospho-L-histidine.</text>
        <dbReference type="EC" id="2.7.13.3"/>
    </reaction>
</comment>
<proteinExistence type="predicted"/>
<dbReference type="Pfam" id="PF07536">
    <property type="entry name" value="HWE_HK"/>
    <property type="match status" value="1"/>
</dbReference>
<dbReference type="AlphaFoldDB" id="A0A829YAK8"/>
<evidence type="ECO:0000256" key="1">
    <source>
        <dbReference type="ARBA" id="ARBA00000085"/>
    </source>
</evidence>
<feature type="domain" description="Signal transduction histidine kinase HWE region" evidence="8">
    <location>
        <begin position="169"/>
        <end position="250"/>
    </location>
</feature>
<dbReference type="EC" id="2.7.13.3" evidence="2"/>
<keyword evidence="3" id="KW-0597">Phosphoprotein</keyword>
<evidence type="ECO:0000313" key="9">
    <source>
        <dbReference type="EMBL" id="GFE79746.1"/>
    </source>
</evidence>